<evidence type="ECO:0000313" key="2">
    <source>
        <dbReference type="EMBL" id="KAK3084906.1"/>
    </source>
</evidence>
<name>A0AA89BJP6_PINIB</name>
<organism evidence="2 3">
    <name type="scientific">Pinctada imbricata</name>
    <name type="common">Atlantic pearl-oyster</name>
    <name type="synonym">Pinctada martensii</name>
    <dbReference type="NCBI Taxonomy" id="66713"/>
    <lineage>
        <taxon>Eukaryota</taxon>
        <taxon>Metazoa</taxon>
        <taxon>Spiralia</taxon>
        <taxon>Lophotrochozoa</taxon>
        <taxon>Mollusca</taxon>
        <taxon>Bivalvia</taxon>
        <taxon>Autobranchia</taxon>
        <taxon>Pteriomorphia</taxon>
        <taxon>Pterioida</taxon>
        <taxon>Pterioidea</taxon>
        <taxon>Pteriidae</taxon>
        <taxon>Pinctada</taxon>
    </lineage>
</organism>
<keyword evidence="3" id="KW-1185">Reference proteome</keyword>
<feature type="compositionally biased region" description="Polar residues" evidence="1">
    <location>
        <begin position="317"/>
        <end position="330"/>
    </location>
</feature>
<accession>A0AA89BJP6</accession>
<dbReference type="AlphaFoldDB" id="A0AA89BJP6"/>
<gene>
    <name evidence="2" type="ORF">FSP39_021179</name>
</gene>
<evidence type="ECO:0000313" key="3">
    <source>
        <dbReference type="Proteomes" id="UP001186944"/>
    </source>
</evidence>
<proteinExistence type="predicted"/>
<feature type="region of interest" description="Disordered" evidence="1">
    <location>
        <begin position="317"/>
        <end position="337"/>
    </location>
</feature>
<sequence length="383" mass="43788">MWLPEEKLKKGGDLNQHLVAAPTAKHPIQKQSADTHKCDAKRIRNTNAQHRNIKLKGPHINQRNQCVTGADFGRSSATQTADGIIIQNTGAQPYQFSDYPEISKSAQLIRYDSEKRVVSKLMQIPICCKGWREFNETTCKKAQASRGYPFQDTKIAKNFLRSKRTKRSRLSELDEECEGGSCSYEEAEELELNRVEICGYFKRWKCNRQNCQIGRYCDTLRDNGCEDLSQYVVTCKVCTGETFGPGCSLNCSCDDDEYCDPIQGDCYRDRRLASSLHRDDLAEDTYDMMDRNNYDAKHRNRNNDVNGVSAGIEDTYSHMTSESHYGTTSRRLTENDNSDYSVTASYSQDMYGNTDTSQYYDTVQGRQTPFRAESEYSWEGVIH</sequence>
<comment type="caution">
    <text evidence="2">The sequence shown here is derived from an EMBL/GenBank/DDBJ whole genome shotgun (WGS) entry which is preliminary data.</text>
</comment>
<reference evidence="2" key="1">
    <citation type="submission" date="2019-08" db="EMBL/GenBank/DDBJ databases">
        <title>The improved chromosome-level genome for the pearl oyster Pinctada fucata martensii using PacBio sequencing and Hi-C.</title>
        <authorList>
            <person name="Zheng Z."/>
        </authorList>
    </citation>
    <scope>NUCLEOTIDE SEQUENCE</scope>
    <source>
        <strain evidence="2">ZZ-2019</strain>
        <tissue evidence="2">Adductor muscle</tissue>
    </source>
</reference>
<evidence type="ECO:0000256" key="1">
    <source>
        <dbReference type="SAM" id="MobiDB-lite"/>
    </source>
</evidence>
<dbReference type="Proteomes" id="UP001186944">
    <property type="component" value="Unassembled WGS sequence"/>
</dbReference>
<protein>
    <submittedName>
        <fullName evidence="2">Uncharacterized protein</fullName>
    </submittedName>
</protein>
<dbReference type="EMBL" id="VSWD01000013">
    <property type="protein sequence ID" value="KAK3084906.1"/>
    <property type="molecule type" value="Genomic_DNA"/>
</dbReference>